<comment type="similarity">
    <text evidence="2">Belongs to the bacterial PQQ dehydrogenase family.</text>
</comment>
<dbReference type="Gene3D" id="1.10.760.10">
    <property type="entry name" value="Cytochrome c-like domain"/>
    <property type="match status" value="1"/>
</dbReference>
<evidence type="ECO:0000256" key="1">
    <source>
        <dbReference type="ARBA" id="ARBA00001931"/>
    </source>
</evidence>
<dbReference type="PANTHER" id="PTHR32303">
    <property type="entry name" value="QUINOPROTEIN ALCOHOL DEHYDROGENASE (CYTOCHROME C)"/>
    <property type="match status" value="1"/>
</dbReference>
<name>A0A120FIK0_9BRAD</name>
<dbReference type="Pfam" id="PF01011">
    <property type="entry name" value="PQQ"/>
    <property type="match status" value="1"/>
</dbReference>
<feature type="chain" id="PRO_5007165350" evidence="8">
    <location>
        <begin position="21"/>
        <end position="611"/>
    </location>
</feature>
<protein>
    <submittedName>
        <fullName evidence="11">Cytochrome C oxidase Cbb3</fullName>
    </submittedName>
</protein>
<keyword evidence="4" id="KW-0479">Metal-binding</keyword>
<comment type="caution">
    <text evidence="11">The sequence shown here is derived from an EMBL/GenBank/DDBJ whole genome shotgun (WGS) entry which is preliminary data.</text>
</comment>
<keyword evidence="12" id="KW-1185">Reference proteome</keyword>
<dbReference type="InterPro" id="IPR036909">
    <property type="entry name" value="Cyt_c-like_dom_sf"/>
</dbReference>
<dbReference type="Gene3D" id="2.140.10.10">
    <property type="entry name" value="Quinoprotein alcohol dehydrogenase-like superfamily"/>
    <property type="match status" value="1"/>
</dbReference>
<dbReference type="SMART" id="SM00564">
    <property type="entry name" value="PQQ"/>
    <property type="match status" value="7"/>
</dbReference>
<dbReference type="SUPFAM" id="SSF46626">
    <property type="entry name" value="Cytochrome c"/>
    <property type="match status" value="1"/>
</dbReference>
<reference evidence="11 12" key="1">
    <citation type="submission" date="2015-11" db="EMBL/GenBank/DDBJ databases">
        <title>Draft Genome Sequence of the Strain BR 10303 (Bradyrhizobium sp.) isolated from nodules of Centrolobium paraense.</title>
        <authorList>
            <person name="Zelli J.E."/>
            <person name="Simoes-Araujo J.L."/>
            <person name="Barauna A.C."/>
            <person name="Silva K."/>
        </authorList>
    </citation>
    <scope>NUCLEOTIDE SEQUENCE [LARGE SCALE GENOMIC DNA]</scope>
    <source>
        <strain evidence="11 12">BR 10303</strain>
    </source>
</reference>
<sequence>MKLCTVVTALLVVHCWPTLAQQNGAGLYVQSCAGCHDAAADQQGRMPGREALHQLSFEHVLQTITWGSMAEMTKGRTDEERKAIAAFVTGWNAEPAKAEVPAECAERPLSFSGALDGPRWNGWGADLNNSRFQPAEAARLAPDQVSKLQLRWAFGFPGAPSHAQPTVIGGVLFVGGPDSKVHALDAKSGCTIWTYSTEAPVRTAISFGQLAGSDQFAVFFGDGRANVYAVNAITGASLWMVRVEDHPAARVTGTPVFFSGRVYVPVSSFEETTGSRPTYECCTFRGSVVALDAATGRQIWKSYTIPETPHPTTTNAIGTQLHGPSGASVWSSPTIDVQRQALYVATGNSYSNPPSDMSDAIVAFDLKTGGMLWHRQATPKDSFVVACFGLDKTNCPEDHGPDYDFGQSPILVTLSDGHRALVVGQKSGVVYAFDPDQEGKVLWQTRTGKGGPLGGSEWGSAADQDRIYVANSDIRFLRDGTLRLDPNAGGGLFGLNLADGKISMQVPPVPCGNRDRCSPALSAAITAIPGVVFSAGLSGFLRAYATDSGQPLWEFDTARDYTTVNGALAHGGAMDGPGPVIVDGMLYVNSGYSRLSGIPGNVLLAFGVSGQ</sequence>
<dbReference type="PANTHER" id="PTHR32303:SF10">
    <property type="entry name" value="OUTER MEMBRANE PROTEIN ASSEMBLY FACTOR BAMB"/>
    <property type="match status" value="1"/>
</dbReference>
<evidence type="ECO:0000256" key="5">
    <source>
        <dbReference type="ARBA" id="ARBA00022729"/>
    </source>
</evidence>
<organism evidence="11 12">
    <name type="scientific">Bradyrhizobium macuxiense</name>
    <dbReference type="NCBI Taxonomy" id="1755647"/>
    <lineage>
        <taxon>Bacteria</taxon>
        <taxon>Pseudomonadati</taxon>
        <taxon>Pseudomonadota</taxon>
        <taxon>Alphaproteobacteria</taxon>
        <taxon>Hyphomicrobiales</taxon>
        <taxon>Nitrobacteraceae</taxon>
        <taxon>Bradyrhizobium</taxon>
    </lineage>
</organism>
<evidence type="ECO:0000259" key="9">
    <source>
        <dbReference type="Pfam" id="PF01011"/>
    </source>
</evidence>
<keyword evidence="3" id="KW-0349">Heme</keyword>
<keyword evidence="6" id="KW-0560">Oxidoreductase</keyword>
<evidence type="ECO:0000313" key="12">
    <source>
        <dbReference type="Proteomes" id="UP000057737"/>
    </source>
</evidence>
<evidence type="ECO:0000259" key="10">
    <source>
        <dbReference type="Pfam" id="PF13442"/>
    </source>
</evidence>
<gene>
    <name evidence="11" type="ORF">AS156_19625</name>
</gene>
<dbReference type="InterPro" id="IPR018391">
    <property type="entry name" value="PQQ_b-propeller_rpt"/>
</dbReference>
<proteinExistence type="inferred from homology"/>
<evidence type="ECO:0000256" key="3">
    <source>
        <dbReference type="ARBA" id="ARBA00022617"/>
    </source>
</evidence>
<evidence type="ECO:0000256" key="2">
    <source>
        <dbReference type="ARBA" id="ARBA00008156"/>
    </source>
</evidence>
<dbReference type="RefSeq" id="WP_066513747.1">
    <property type="nucleotide sequence ID" value="NZ_LNCU01000113.1"/>
</dbReference>
<feature type="domain" description="Pyrrolo-quinoline quinone repeat" evidence="9">
    <location>
        <begin position="120"/>
        <end position="444"/>
    </location>
</feature>
<feature type="signal peptide" evidence="8">
    <location>
        <begin position="1"/>
        <end position="20"/>
    </location>
</feature>
<dbReference type="GO" id="GO:0009055">
    <property type="term" value="F:electron transfer activity"/>
    <property type="evidence" value="ECO:0007669"/>
    <property type="project" value="InterPro"/>
</dbReference>
<dbReference type="InterPro" id="IPR009056">
    <property type="entry name" value="Cyt_c-like_dom"/>
</dbReference>
<accession>A0A120FIK0</accession>
<dbReference type="InterPro" id="IPR002372">
    <property type="entry name" value="PQQ_rpt_dom"/>
</dbReference>
<evidence type="ECO:0000313" key="11">
    <source>
        <dbReference type="EMBL" id="KWV47646.1"/>
    </source>
</evidence>
<evidence type="ECO:0000256" key="6">
    <source>
        <dbReference type="ARBA" id="ARBA00023002"/>
    </source>
</evidence>
<dbReference type="OrthoDB" id="9794322at2"/>
<evidence type="ECO:0000256" key="4">
    <source>
        <dbReference type="ARBA" id="ARBA00022723"/>
    </source>
</evidence>
<comment type="cofactor">
    <cofactor evidence="1">
        <name>pyrroloquinoline quinone</name>
        <dbReference type="ChEBI" id="CHEBI:58442"/>
    </cofactor>
</comment>
<dbReference type="GO" id="GO:0020037">
    <property type="term" value="F:heme binding"/>
    <property type="evidence" value="ECO:0007669"/>
    <property type="project" value="InterPro"/>
</dbReference>
<dbReference type="AlphaFoldDB" id="A0A120FIK0"/>
<dbReference type="SUPFAM" id="SSF50998">
    <property type="entry name" value="Quinoprotein alcohol dehydrogenase-like"/>
    <property type="match status" value="1"/>
</dbReference>
<keyword evidence="5 8" id="KW-0732">Signal</keyword>
<keyword evidence="7" id="KW-0408">Iron</keyword>
<dbReference type="EMBL" id="LNCU01000113">
    <property type="protein sequence ID" value="KWV47646.1"/>
    <property type="molecule type" value="Genomic_DNA"/>
</dbReference>
<dbReference type="GO" id="GO:0016491">
    <property type="term" value="F:oxidoreductase activity"/>
    <property type="evidence" value="ECO:0007669"/>
    <property type="project" value="UniProtKB-KW"/>
</dbReference>
<dbReference type="GO" id="GO:0046872">
    <property type="term" value="F:metal ion binding"/>
    <property type="evidence" value="ECO:0007669"/>
    <property type="project" value="UniProtKB-KW"/>
</dbReference>
<evidence type="ECO:0000256" key="8">
    <source>
        <dbReference type="SAM" id="SignalP"/>
    </source>
</evidence>
<dbReference type="Proteomes" id="UP000057737">
    <property type="component" value="Unassembled WGS sequence"/>
</dbReference>
<dbReference type="InterPro" id="IPR011047">
    <property type="entry name" value="Quinoprotein_ADH-like_sf"/>
</dbReference>
<evidence type="ECO:0000256" key="7">
    <source>
        <dbReference type="ARBA" id="ARBA00023004"/>
    </source>
</evidence>
<dbReference type="Pfam" id="PF13442">
    <property type="entry name" value="Cytochrome_CBB3"/>
    <property type="match status" value="1"/>
</dbReference>
<feature type="domain" description="Cytochrome c" evidence="10">
    <location>
        <begin position="21"/>
        <end position="88"/>
    </location>
</feature>